<accession>A0A6I4IKM2</accession>
<evidence type="ECO:0000256" key="1">
    <source>
        <dbReference type="ARBA" id="ARBA00007274"/>
    </source>
</evidence>
<dbReference type="OrthoDB" id="9801697at2"/>
<dbReference type="PANTHER" id="PTHR23416:SF23">
    <property type="entry name" value="ACETYLTRANSFERASE C18B11.09C-RELATED"/>
    <property type="match status" value="1"/>
</dbReference>
<evidence type="ECO:0000313" key="4">
    <source>
        <dbReference type="Proteomes" id="UP000431264"/>
    </source>
</evidence>
<protein>
    <submittedName>
        <fullName evidence="3">Acyltransferase</fullName>
    </submittedName>
</protein>
<comment type="caution">
    <text evidence="3">The sequence shown here is derived from an EMBL/GenBank/DDBJ whole genome shotgun (WGS) entry which is preliminary data.</text>
</comment>
<dbReference type="InterPro" id="IPR011004">
    <property type="entry name" value="Trimer_LpxA-like_sf"/>
</dbReference>
<name>A0A6I4IKM2_9FLAO</name>
<dbReference type="InterPro" id="IPR001451">
    <property type="entry name" value="Hexapep"/>
</dbReference>
<gene>
    <name evidence="3" type="ORF">GOQ30_07095</name>
</gene>
<dbReference type="InterPro" id="IPR051159">
    <property type="entry name" value="Hexapeptide_acetyltransf"/>
</dbReference>
<dbReference type="GO" id="GO:0005829">
    <property type="term" value="C:cytosol"/>
    <property type="evidence" value="ECO:0007669"/>
    <property type="project" value="TreeGrafter"/>
</dbReference>
<dbReference type="Pfam" id="PF00132">
    <property type="entry name" value="Hexapep"/>
    <property type="match status" value="1"/>
</dbReference>
<sequence length="204" mass="22537">MGLKEKIKGNEKLKKLVHWSILIPNQTRPRLWIKYLVNPFYHKKGKGACIRRRTRLDVVPWNKFELGKDSTIEDFSAINNGVGPVIIGHQTKIGLSNTIIGPVTIGNNIRFAQNITLSGLNHNYQDTNLPIHEQGVSTAPIVVEDNSWIGANVVVVAGVTIGKHCIVAAGSVVTKDVPPYSVAVGNPARIVKQFNFQTNSWEKI</sequence>
<dbReference type="SUPFAM" id="SSF51161">
    <property type="entry name" value="Trimeric LpxA-like enzymes"/>
    <property type="match status" value="1"/>
</dbReference>
<proteinExistence type="inferred from homology"/>
<dbReference type="Proteomes" id="UP000431264">
    <property type="component" value="Unassembled WGS sequence"/>
</dbReference>
<dbReference type="Gene3D" id="2.160.10.10">
    <property type="entry name" value="Hexapeptide repeat proteins"/>
    <property type="match status" value="1"/>
</dbReference>
<organism evidence="3 4">
    <name type="scientific">Flavobacterium profundi</name>
    <dbReference type="NCBI Taxonomy" id="1774945"/>
    <lineage>
        <taxon>Bacteria</taxon>
        <taxon>Pseudomonadati</taxon>
        <taxon>Bacteroidota</taxon>
        <taxon>Flavobacteriia</taxon>
        <taxon>Flavobacteriales</taxon>
        <taxon>Flavobacteriaceae</taxon>
        <taxon>Flavobacterium</taxon>
    </lineage>
</organism>
<comment type="similarity">
    <text evidence="1">Belongs to the transferase hexapeptide repeat family.</text>
</comment>
<dbReference type="CDD" id="cd04647">
    <property type="entry name" value="LbH_MAT_like"/>
    <property type="match status" value="1"/>
</dbReference>
<evidence type="ECO:0000256" key="2">
    <source>
        <dbReference type="ARBA" id="ARBA00022679"/>
    </source>
</evidence>
<reference evidence="4" key="1">
    <citation type="submission" date="2019-05" db="EMBL/GenBank/DDBJ databases">
        <title>Flavobacterium profundi sp. nov., isolated from a deep-sea seamount.</title>
        <authorList>
            <person name="Zhang D.-C."/>
        </authorList>
    </citation>
    <scope>NUCLEOTIDE SEQUENCE [LARGE SCALE GENOMIC DNA]</scope>
    <source>
        <strain evidence="4">TP390</strain>
    </source>
</reference>
<dbReference type="GO" id="GO:0008374">
    <property type="term" value="F:O-acyltransferase activity"/>
    <property type="evidence" value="ECO:0007669"/>
    <property type="project" value="TreeGrafter"/>
</dbReference>
<dbReference type="RefSeq" id="WP_140997321.1">
    <property type="nucleotide sequence ID" value="NZ_VDCZ01000004.1"/>
</dbReference>
<dbReference type="AlphaFoldDB" id="A0A6I4IKM2"/>
<dbReference type="PANTHER" id="PTHR23416">
    <property type="entry name" value="SIALIC ACID SYNTHASE-RELATED"/>
    <property type="match status" value="1"/>
</dbReference>
<keyword evidence="4" id="KW-1185">Reference proteome</keyword>
<keyword evidence="3" id="KW-0012">Acyltransferase</keyword>
<evidence type="ECO:0000313" key="3">
    <source>
        <dbReference type="EMBL" id="MVO08929.1"/>
    </source>
</evidence>
<dbReference type="EMBL" id="WQLW01000004">
    <property type="protein sequence ID" value="MVO08929.1"/>
    <property type="molecule type" value="Genomic_DNA"/>
</dbReference>
<keyword evidence="2 3" id="KW-0808">Transferase</keyword>